<dbReference type="SUPFAM" id="SSF56935">
    <property type="entry name" value="Porins"/>
    <property type="match status" value="1"/>
</dbReference>
<keyword evidence="6 8" id="KW-0472">Membrane</keyword>
<feature type="compositionally biased region" description="Polar residues" evidence="10">
    <location>
        <begin position="334"/>
        <end position="353"/>
    </location>
</feature>
<evidence type="ECO:0000256" key="4">
    <source>
        <dbReference type="ARBA" id="ARBA00022692"/>
    </source>
</evidence>
<dbReference type="Gene3D" id="2.40.170.20">
    <property type="entry name" value="TonB-dependent receptor, beta-barrel domain"/>
    <property type="match status" value="1"/>
</dbReference>
<evidence type="ECO:0000256" key="7">
    <source>
        <dbReference type="ARBA" id="ARBA00023237"/>
    </source>
</evidence>
<comment type="similarity">
    <text evidence="8 9">Belongs to the TonB-dependent receptor family.</text>
</comment>
<dbReference type="RefSeq" id="WP_135765415.1">
    <property type="nucleotide sequence ID" value="NZ_RQHV01000061.1"/>
</dbReference>
<dbReference type="InterPro" id="IPR036942">
    <property type="entry name" value="Beta-barrel_TonB_sf"/>
</dbReference>
<feature type="domain" description="TonB-dependent receptor plug" evidence="12">
    <location>
        <begin position="72"/>
        <end position="182"/>
    </location>
</feature>
<evidence type="ECO:0000259" key="12">
    <source>
        <dbReference type="Pfam" id="PF07715"/>
    </source>
</evidence>
<comment type="caution">
    <text evidence="13">The sequence shown here is derived from an EMBL/GenBank/DDBJ whole genome shotgun (WGS) entry which is preliminary data.</text>
</comment>
<feature type="domain" description="TonB-dependent receptor-like beta-barrel" evidence="11">
    <location>
        <begin position="280"/>
        <end position="791"/>
    </location>
</feature>
<dbReference type="Pfam" id="PF00593">
    <property type="entry name" value="TonB_dep_Rec_b-barrel"/>
    <property type="match status" value="1"/>
</dbReference>
<dbReference type="GO" id="GO:0009279">
    <property type="term" value="C:cell outer membrane"/>
    <property type="evidence" value="ECO:0007669"/>
    <property type="project" value="UniProtKB-SubCell"/>
</dbReference>
<gene>
    <name evidence="13" type="ORF">EHS11_16335</name>
</gene>
<protein>
    <submittedName>
        <fullName evidence="13">TonB-dependent receptor</fullName>
    </submittedName>
</protein>
<dbReference type="PROSITE" id="PS52016">
    <property type="entry name" value="TONB_DEPENDENT_REC_3"/>
    <property type="match status" value="1"/>
</dbReference>
<dbReference type="EMBL" id="RQHV01000061">
    <property type="protein sequence ID" value="TGN08463.1"/>
    <property type="molecule type" value="Genomic_DNA"/>
</dbReference>
<dbReference type="Pfam" id="PF07715">
    <property type="entry name" value="Plug"/>
    <property type="match status" value="1"/>
</dbReference>
<evidence type="ECO:0000259" key="11">
    <source>
        <dbReference type="Pfam" id="PF00593"/>
    </source>
</evidence>
<keyword evidence="13" id="KW-0675">Receptor</keyword>
<keyword evidence="3 8" id="KW-1134">Transmembrane beta strand</keyword>
<dbReference type="InterPro" id="IPR037066">
    <property type="entry name" value="Plug_dom_sf"/>
</dbReference>
<comment type="subcellular location">
    <subcellularLocation>
        <location evidence="1 8">Cell outer membrane</location>
        <topology evidence="1 8">Multi-pass membrane protein</topology>
    </subcellularLocation>
</comment>
<evidence type="ECO:0000256" key="3">
    <source>
        <dbReference type="ARBA" id="ARBA00022452"/>
    </source>
</evidence>
<reference evidence="13" key="1">
    <citation type="journal article" date="2019" name="PLoS Negl. Trop. Dis.">
        <title>Revisiting the worldwide diversity of Leptospira species in the environment.</title>
        <authorList>
            <person name="Vincent A.T."/>
            <person name="Schiettekatte O."/>
            <person name="Bourhy P."/>
            <person name="Veyrier F.J."/>
            <person name="Picardeau M."/>
        </authorList>
    </citation>
    <scope>NUCLEOTIDE SEQUENCE [LARGE SCALE GENOMIC DNA]</scope>
    <source>
        <strain evidence="13">201400974</strain>
    </source>
</reference>
<feature type="region of interest" description="Disordered" evidence="10">
    <location>
        <begin position="24"/>
        <end position="59"/>
    </location>
</feature>
<name>A0A4R9LNK2_9LEPT</name>
<evidence type="ECO:0000313" key="13">
    <source>
        <dbReference type="EMBL" id="TGN08463.1"/>
    </source>
</evidence>
<keyword evidence="7 8" id="KW-0998">Cell outer membrane</keyword>
<organism evidence="13 14">
    <name type="scientific">Leptospira ilyithenensis</name>
    <dbReference type="NCBI Taxonomy" id="2484901"/>
    <lineage>
        <taxon>Bacteria</taxon>
        <taxon>Pseudomonadati</taxon>
        <taxon>Spirochaetota</taxon>
        <taxon>Spirochaetia</taxon>
        <taxon>Leptospirales</taxon>
        <taxon>Leptospiraceae</taxon>
        <taxon>Leptospira</taxon>
    </lineage>
</organism>
<dbReference type="PANTHER" id="PTHR30442">
    <property type="entry name" value="IRON III DICITRATE TRANSPORT PROTEIN FECA"/>
    <property type="match status" value="1"/>
</dbReference>
<evidence type="ECO:0000256" key="8">
    <source>
        <dbReference type="PROSITE-ProRule" id="PRU01360"/>
    </source>
</evidence>
<evidence type="ECO:0000256" key="10">
    <source>
        <dbReference type="SAM" id="MobiDB-lite"/>
    </source>
</evidence>
<feature type="compositionally biased region" description="Basic and acidic residues" evidence="10">
    <location>
        <begin position="39"/>
        <end position="59"/>
    </location>
</feature>
<dbReference type="InterPro" id="IPR039426">
    <property type="entry name" value="TonB-dep_rcpt-like"/>
</dbReference>
<dbReference type="Proteomes" id="UP000298264">
    <property type="component" value="Unassembled WGS sequence"/>
</dbReference>
<dbReference type="InterPro" id="IPR012910">
    <property type="entry name" value="Plug_dom"/>
</dbReference>
<sequence>MKVKISLFALILGLFIVFPKESFSQVPENPEGKSNQESNEAKENDKVDQEENAEDPRWKKADIRVIGDKKDLKRIPGSATIIGKKYLDETRPMDGMEVLRRVPGASVRYQDPAGLTMNLGFRGVSNEVSRKILVLEDGLFTSLNPYGEPEMYYTPSIERMERIEVVKGSGSILFGPSTIGGVVNFITRKPPKDPTLSVQTIGGENRYVSSMINYGGTFGNTGFDINVLRKQGDGFRNHQGFWVNEANLKTIHQLNDKHSITTKLGFHQQESQSTYIGLTTGMFNHNPKDNPAENDLRTIERYSFSLGHEWTLSEKARVITRVYSAYTQRNWARQEYSRNSSRTSTKPSDTLNTFDGEPFSGRYGDTIWMRGTNAHRDRTYKFAGIETKLQYEFETASIKHELDTGIRYHYDSAKVQLLTGPRTYDAAIYPNGYGNTPVIAVESQTSLAKSGDLRDDEQRNAKAVSLYVQDRIRLTEKLSVIPGVRYESFTQSRLIMKGRQNFDQVSFNYTSGTNPTVQMDKEGKSTQQILLPGFGITYDLFSHFTWFSGVHRGFSPPRYESAISPTAQDLTLKAERSWNYETGVRGDVTNYLNMQLVGYFLDFQDQIINSSAAGGNLGARPVNAGRSQHKGIETNLTFDFGNFFQWNFNLPFDVIYSRNEAKSNQYTYNLEEWTKGNSNPLVHKDTNGNWLPYVSKDVITLAFGIIMKTGFYMRAEWQYFSKQYHDLQNTKTVYWYDTASLDNQVKSLLDYNDIKSDADGLTGMIPAYELVNASIGYKRNDWSLFLSGKNLMDRKYISTRLPEGIQPGLFRQINFGITFNL</sequence>
<feature type="region of interest" description="Disordered" evidence="10">
    <location>
        <begin position="334"/>
        <end position="356"/>
    </location>
</feature>
<dbReference type="InterPro" id="IPR000531">
    <property type="entry name" value="Beta-barrel_TonB"/>
</dbReference>
<keyword evidence="14" id="KW-1185">Reference proteome</keyword>
<keyword evidence="2 8" id="KW-0813">Transport</keyword>
<evidence type="ECO:0000256" key="5">
    <source>
        <dbReference type="ARBA" id="ARBA00023077"/>
    </source>
</evidence>
<keyword evidence="4 8" id="KW-0812">Transmembrane</keyword>
<feature type="compositionally biased region" description="Polar residues" evidence="10">
    <location>
        <begin position="24"/>
        <end position="38"/>
    </location>
</feature>
<proteinExistence type="inferred from homology"/>
<accession>A0A4R9LNK2</accession>
<dbReference type="GO" id="GO:0033214">
    <property type="term" value="P:siderophore-iron import into cell"/>
    <property type="evidence" value="ECO:0007669"/>
    <property type="project" value="TreeGrafter"/>
</dbReference>
<evidence type="ECO:0000256" key="9">
    <source>
        <dbReference type="RuleBase" id="RU003357"/>
    </source>
</evidence>
<evidence type="ECO:0000256" key="2">
    <source>
        <dbReference type="ARBA" id="ARBA00022448"/>
    </source>
</evidence>
<dbReference type="AlphaFoldDB" id="A0A4R9LNK2"/>
<keyword evidence="5 9" id="KW-0798">TonB box</keyword>
<evidence type="ECO:0000256" key="6">
    <source>
        <dbReference type="ARBA" id="ARBA00023136"/>
    </source>
</evidence>
<dbReference type="PANTHER" id="PTHR30442:SF0">
    <property type="entry name" value="FE(3+) DICITRATE TRANSPORT PROTEIN FECA"/>
    <property type="match status" value="1"/>
</dbReference>
<evidence type="ECO:0000256" key="1">
    <source>
        <dbReference type="ARBA" id="ARBA00004571"/>
    </source>
</evidence>
<evidence type="ECO:0000313" key="14">
    <source>
        <dbReference type="Proteomes" id="UP000298264"/>
    </source>
</evidence>
<dbReference type="OrthoDB" id="9760494at2"/>
<dbReference type="Gene3D" id="2.170.130.10">
    <property type="entry name" value="TonB-dependent receptor, plug domain"/>
    <property type="match status" value="1"/>
</dbReference>